<reference evidence="1 2" key="1">
    <citation type="submission" date="2024-03" db="EMBL/GenBank/DDBJ databases">
        <title>Adaptation during the transition from Ophiocordyceps entomopathogen to insect associate is accompanied by gene loss and intensified selection.</title>
        <authorList>
            <person name="Ward C.M."/>
            <person name="Onetto C.A."/>
            <person name="Borneman A.R."/>
        </authorList>
    </citation>
    <scope>NUCLEOTIDE SEQUENCE [LARGE SCALE GENOMIC DNA]</scope>
    <source>
        <strain evidence="1">AWRI1</strain>
        <tissue evidence="1">Single Adult Female</tissue>
    </source>
</reference>
<name>A0AAN9TZJ7_9HEMI</name>
<organism evidence="1 2">
    <name type="scientific">Parthenolecanium corni</name>
    <dbReference type="NCBI Taxonomy" id="536013"/>
    <lineage>
        <taxon>Eukaryota</taxon>
        <taxon>Metazoa</taxon>
        <taxon>Ecdysozoa</taxon>
        <taxon>Arthropoda</taxon>
        <taxon>Hexapoda</taxon>
        <taxon>Insecta</taxon>
        <taxon>Pterygota</taxon>
        <taxon>Neoptera</taxon>
        <taxon>Paraneoptera</taxon>
        <taxon>Hemiptera</taxon>
        <taxon>Sternorrhyncha</taxon>
        <taxon>Coccoidea</taxon>
        <taxon>Coccidae</taxon>
        <taxon>Parthenolecanium</taxon>
    </lineage>
</organism>
<proteinExistence type="predicted"/>
<keyword evidence="2" id="KW-1185">Reference proteome</keyword>
<accession>A0AAN9TZJ7</accession>
<dbReference type="AlphaFoldDB" id="A0AAN9TZJ7"/>
<evidence type="ECO:0000313" key="1">
    <source>
        <dbReference type="EMBL" id="KAK7598329.1"/>
    </source>
</evidence>
<evidence type="ECO:0000313" key="2">
    <source>
        <dbReference type="Proteomes" id="UP001367676"/>
    </source>
</evidence>
<dbReference type="EMBL" id="JBBCAQ010000014">
    <property type="protein sequence ID" value="KAK7598329.1"/>
    <property type="molecule type" value="Genomic_DNA"/>
</dbReference>
<gene>
    <name evidence="1" type="ORF">V9T40_006564</name>
</gene>
<comment type="caution">
    <text evidence="1">The sequence shown here is derived from an EMBL/GenBank/DDBJ whole genome shotgun (WGS) entry which is preliminary data.</text>
</comment>
<protein>
    <submittedName>
        <fullName evidence="1">Uncharacterized protein</fullName>
    </submittedName>
</protein>
<sequence length="279" mass="32221">MNDRKIQNNTPDLDELPSLTTALDIWKSLAEDAHAIHAEVSLPRDKRHDAEFSPTLEKCIRMKKVLTRGKSLLGAVILMTETAILKMTCQNWFEETATVYIRHLRSINLSIFTWTVLLHLSHEDSQIIGRKLETKSDRAFHTCMSEKAPGRRNLDTSDLQSRDITQSTLAKLFSDLLRIRKGVMERRKVALTLRGDAGKDEDYLVELDEYSAKIISETGYVFERFGGHRSVSTIPVGVQAKRENDATRKENNWKTIQDYIRTVQYAYDIFFYLEKKYCN</sequence>
<dbReference type="Proteomes" id="UP001367676">
    <property type="component" value="Unassembled WGS sequence"/>
</dbReference>